<evidence type="ECO:0000313" key="2">
    <source>
        <dbReference type="EMBL" id="MFC0240037.1"/>
    </source>
</evidence>
<keyword evidence="1" id="KW-1133">Transmembrane helix</keyword>
<evidence type="ECO:0000313" key="3">
    <source>
        <dbReference type="Proteomes" id="UP001589775"/>
    </source>
</evidence>
<accession>A0ABV6EPL0</accession>
<protein>
    <submittedName>
        <fullName evidence="2">Uncharacterized protein</fullName>
    </submittedName>
</protein>
<feature type="transmembrane region" description="Helical" evidence="1">
    <location>
        <begin position="20"/>
        <end position="43"/>
    </location>
</feature>
<reference evidence="2 3" key="1">
    <citation type="submission" date="2024-09" db="EMBL/GenBank/DDBJ databases">
        <authorList>
            <person name="Sun Q."/>
            <person name="Mori K."/>
        </authorList>
    </citation>
    <scope>NUCLEOTIDE SEQUENCE [LARGE SCALE GENOMIC DNA]</scope>
    <source>
        <strain evidence="2 3">KCTC 23279</strain>
    </source>
</reference>
<sequence>MSRSDPAFPTGTTRPALREIAATQAVCAALLLGIVALAVRIALVW</sequence>
<dbReference type="EMBL" id="JBHLWM010000001">
    <property type="protein sequence ID" value="MFC0240037.1"/>
    <property type="molecule type" value="Genomic_DNA"/>
</dbReference>
<keyword evidence="3" id="KW-1185">Reference proteome</keyword>
<keyword evidence="1" id="KW-0812">Transmembrane</keyword>
<name>A0ABV6EPL0_9BRAD</name>
<keyword evidence="1" id="KW-0472">Membrane</keyword>
<comment type="caution">
    <text evidence="2">The sequence shown here is derived from an EMBL/GenBank/DDBJ whole genome shotgun (WGS) entry which is preliminary data.</text>
</comment>
<organism evidence="2 3">
    <name type="scientific">Rhodopseudomonas telluris</name>
    <dbReference type="NCBI Taxonomy" id="644215"/>
    <lineage>
        <taxon>Bacteria</taxon>
        <taxon>Pseudomonadati</taxon>
        <taxon>Pseudomonadota</taxon>
        <taxon>Alphaproteobacteria</taxon>
        <taxon>Hyphomicrobiales</taxon>
        <taxon>Nitrobacteraceae</taxon>
        <taxon>Rhodopseudomonas</taxon>
    </lineage>
</organism>
<evidence type="ECO:0000256" key="1">
    <source>
        <dbReference type="SAM" id="Phobius"/>
    </source>
</evidence>
<dbReference type="RefSeq" id="WP_378385412.1">
    <property type="nucleotide sequence ID" value="NZ_JBHLWM010000001.1"/>
</dbReference>
<dbReference type="Proteomes" id="UP001589775">
    <property type="component" value="Unassembled WGS sequence"/>
</dbReference>
<gene>
    <name evidence="2" type="ORF">ACFFJ6_06140</name>
</gene>
<proteinExistence type="predicted"/>